<proteinExistence type="predicted"/>
<protein>
    <submittedName>
        <fullName evidence="2">Uncharacterized protein</fullName>
    </submittedName>
</protein>
<evidence type="ECO:0000256" key="1">
    <source>
        <dbReference type="SAM" id="MobiDB-lite"/>
    </source>
</evidence>
<dbReference type="EMBL" id="JBHSYM010000106">
    <property type="protein sequence ID" value="MFC7017494.1"/>
    <property type="molecule type" value="Genomic_DNA"/>
</dbReference>
<evidence type="ECO:0000313" key="2">
    <source>
        <dbReference type="EMBL" id="MFC7017494.1"/>
    </source>
</evidence>
<feature type="compositionally biased region" description="Basic and acidic residues" evidence="1">
    <location>
        <begin position="64"/>
        <end position="90"/>
    </location>
</feature>
<comment type="caution">
    <text evidence="2">The sequence shown here is derived from an EMBL/GenBank/DDBJ whole genome shotgun (WGS) entry which is preliminary data.</text>
</comment>
<feature type="region of interest" description="Disordered" evidence="1">
    <location>
        <begin position="1"/>
        <end position="90"/>
    </location>
</feature>
<accession>A0ABW2EDX3</accession>
<keyword evidence="3" id="KW-1185">Reference proteome</keyword>
<sequence length="90" mass="9957">MSGDKDPRNRRDDRFTRARDEDEPGAHSGAESQARQRTVPGTASAEEGYQPDRGTTAGEPLEGVETRDAARPEASRENRSRENRDEKSGD</sequence>
<gene>
    <name evidence="2" type="ORF">ACFQMH_38585</name>
</gene>
<evidence type="ECO:0000313" key="3">
    <source>
        <dbReference type="Proteomes" id="UP001596409"/>
    </source>
</evidence>
<dbReference type="RefSeq" id="WP_229881517.1">
    <property type="nucleotide sequence ID" value="NZ_BMWA01000028.1"/>
</dbReference>
<feature type="compositionally biased region" description="Basic and acidic residues" evidence="1">
    <location>
        <begin position="1"/>
        <end position="20"/>
    </location>
</feature>
<organism evidence="2 3">
    <name type="scientific">Streptomyces viridiviolaceus</name>
    <dbReference type="NCBI Taxonomy" id="68282"/>
    <lineage>
        <taxon>Bacteria</taxon>
        <taxon>Bacillati</taxon>
        <taxon>Actinomycetota</taxon>
        <taxon>Actinomycetes</taxon>
        <taxon>Kitasatosporales</taxon>
        <taxon>Streptomycetaceae</taxon>
        <taxon>Streptomyces</taxon>
    </lineage>
</organism>
<name>A0ABW2EDX3_9ACTN</name>
<feature type="compositionally biased region" description="Polar residues" evidence="1">
    <location>
        <begin position="30"/>
        <end position="41"/>
    </location>
</feature>
<reference evidence="3" key="1">
    <citation type="journal article" date="2019" name="Int. J. Syst. Evol. Microbiol.">
        <title>The Global Catalogue of Microorganisms (GCM) 10K type strain sequencing project: providing services to taxonomists for standard genome sequencing and annotation.</title>
        <authorList>
            <consortium name="The Broad Institute Genomics Platform"/>
            <consortium name="The Broad Institute Genome Sequencing Center for Infectious Disease"/>
            <person name="Wu L."/>
            <person name="Ma J."/>
        </authorList>
    </citation>
    <scope>NUCLEOTIDE SEQUENCE [LARGE SCALE GENOMIC DNA]</scope>
    <source>
        <strain evidence="3">JCM 4855</strain>
    </source>
</reference>
<dbReference type="Proteomes" id="UP001596409">
    <property type="component" value="Unassembled WGS sequence"/>
</dbReference>